<keyword evidence="2" id="KW-1185">Reference proteome</keyword>
<dbReference type="EMBL" id="CM042885">
    <property type="protein sequence ID" value="KAI4367484.1"/>
    <property type="molecule type" value="Genomic_DNA"/>
</dbReference>
<evidence type="ECO:0000313" key="1">
    <source>
        <dbReference type="EMBL" id="KAI4367484.1"/>
    </source>
</evidence>
<proteinExistence type="predicted"/>
<dbReference type="Proteomes" id="UP001057402">
    <property type="component" value="Chromosome 6"/>
</dbReference>
<organism evidence="1 2">
    <name type="scientific">Melastoma candidum</name>
    <dbReference type="NCBI Taxonomy" id="119954"/>
    <lineage>
        <taxon>Eukaryota</taxon>
        <taxon>Viridiplantae</taxon>
        <taxon>Streptophyta</taxon>
        <taxon>Embryophyta</taxon>
        <taxon>Tracheophyta</taxon>
        <taxon>Spermatophyta</taxon>
        <taxon>Magnoliopsida</taxon>
        <taxon>eudicotyledons</taxon>
        <taxon>Gunneridae</taxon>
        <taxon>Pentapetalae</taxon>
        <taxon>rosids</taxon>
        <taxon>malvids</taxon>
        <taxon>Myrtales</taxon>
        <taxon>Melastomataceae</taxon>
        <taxon>Melastomatoideae</taxon>
        <taxon>Melastomateae</taxon>
        <taxon>Melastoma</taxon>
    </lineage>
</organism>
<evidence type="ECO:0000313" key="2">
    <source>
        <dbReference type="Proteomes" id="UP001057402"/>
    </source>
</evidence>
<name>A0ACB9QLP5_9MYRT</name>
<reference evidence="2" key="1">
    <citation type="journal article" date="2023" name="Front. Plant Sci.">
        <title>Chromosomal-level genome assembly of Melastoma candidum provides insights into trichome evolution.</title>
        <authorList>
            <person name="Zhong Y."/>
            <person name="Wu W."/>
            <person name="Sun C."/>
            <person name="Zou P."/>
            <person name="Liu Y."/>
            <person name="Dai S."/>
            <person name="Zhou R."/>
        </authorList>
    </citation>
    <scope>NUCLEOTIDE SEQUENCE [LARGE SCALE GENOMIC DNA]</scope>
</reference>
<sequence>MDDRYRTLRCGWCQVQLVVPPAAQSFRCAVCQYVTPVRGQDPVVAALSTVKHAAGVFKGLVSNISSGVNMLNATTGGGYAGQPVPCYGNCYPPSADDASAGGTAGSERYSVG</sequence>
<accession>A0ACB9QLP5</accession>
<protein>
    <submittedName>
        <fullName evidence="1">Uncharacterized protein</fullName>
    </submittedName>
</protein>
<gene>
    <name evidence="1" type="ORF">MLD38_023217</name>
</gene>
<comment type="caution">
    <text evidence="1">The sequence shown here is derived from an EMBL/GenBank/DDBJ whole genome shotgun (WGS) entry which is preliminary data.</text>
</comment>